<dbReference type="EMBL" id="LT629765">
    <property type="protein sequence ID" value="SDS11141.1"/>
    <property type="molecule type" value="Genomic_DNA"/>
</dbReference>
<keyword evidence="3" id="KW-1185">Reference proteome</keyword>
<organism evidence="2 3">
    <name type="scientific">Corynebacterium timonense</name>
    <dbReference type="NCBI Taxonomy" id="441500"/>
    <lineage>
        <taxon>Bacteria</taxon>
        <taxon>Bacillati</taxon>
        <taxon>Actinomycetota</taxon>
        <taxon>Actinomycetes</taxon>
        <taxon>Mycobacteriales</taxon>
        <taxon>Corynebacteriaceae</taxon>
        <taxon>Corynebacterium</taxon>
    </lineage>
</organism>
<protein>
    <submittedName>
        <fullName evidence="2">Uncharacterized protein</fullName>
    </submittedName>
</protein>
<dbReference type="Proteomes" id="UP000182237">
    <property type="component" value="Chromosome I"/>
</dbReference>
<evidence type="ECO:0000313" key="3">
    <source>
        <dbReference type="Proteomes" id="UP000182237"/>
    </source>
</evidence>
<reference evidence="2 3" key="1">
    <citation type="submission" date="2016-10" db="EMBL/GenBank/DDBJ databases">
        <authorList>
            <person name="de Groot N.N."/>
        </authorList>
    </citation>
    <scope>NUCLEOTIDE SEQUENCE [LARGE SCALE GENOMIC DNA]</scope>
    <source>
        <strain evidence="2 3">DSM 45434</strain>
    </source>
</reference>
<gene>
    <name evidence="2" type="ORF">SAMN04488539_1030</name>
</gene>
<dbReference type="AlphaFoldDB" id="A0A1H1PIK9"/>
<accession>A0A1H1PIK9</accession>
<evidence type="ECO:0000256" key="1">
    <source>
        <dbReference type="SAM" id="MobiDB-lite"/>
    </source>
</evidence>
<feature type="region of interest" description="Disordered" evidence="1">
    <location>
        <begin position="1"/>
        <end position="30"/>
    </location>
</feature>
<proteinExistence type="predicted"/>
<evidence type="ECO:0000313" key="2">
    <source>
        <dbReference type="EMBL" id="SDS11141.1"/>
    </source>
</evidence>
<name>A0A1H1PIK9_9CORY</name>
<sequence>MPGADGMPSGAPGGDGMPQMGGTPQQPPTN</sequence>